<dbReference type="RefSeq" id="XP_064723813.1">
    <property type="nucleotide sequence ID" value="XM_064867741.1"/>
</dbReference>
<sequence>MYGWPAGVSFGIYYLGKIRADISPPKNPWTGKDHILHHHHYLVHFVVRFEEGLLYTHYRGGRIVTMVGILGGLVWRE</sequence>
<name>A0ABZ2B2C4_9TREE</name>
<protein>
    <recommendedName>
        <fullName evidence="3">Fatty acid hydroxylase domain-containing protein</fullName>
    </recommendedName>
</protein>
<dbReference type="GeneID" id="89992711"/>
<evidence type="ECO:0000313" key="1">
    <source>
        <dbReference type="EMBL" id="WVO24574.1"/>
    </source>
</evidence>
<evidence type="ECO:0008006" key="3">
    <source>
        <dbReference type="Google" id="ProtNLM"/>
    </source>
</evidence>
<dbReference type="EMBL" id="CP143816">
    <property type="protein sequence ID" value="WVO24574.1"/>
    <property type="molecule type" value="Genomic_DNA"/>
</dbReference>
<accession>A0ABZ2B2C4</accession>
<proteinExistence type="predicted"/>
<gene>
    <name evidence="1" type="ORF">IAS62_005942</name>
</gene>
<evidence type="ECO:0000313" key="2">
    <source>
        <dbReference type="Proteomes" id="UP001432216"/>
    </source>
</evidence>
<dbReference type="Proteomes" id="UP001432216">
    <property type="component" value="Chromosome 11"/>
</dbReference>
<reference evidence="1 2" key="1">
    <citation type="submission" date="2024-01" db="EMBL/GenBank/DDBJ databases">
        <title>Comparative genomics of Cryptococcus and Kwoniella reveals pathogenesis evolution and contrasting modes of karyotype evolution via chromosome fusion or intercentromeric recombination.</title>
        <authorList>
            <person name="Coelho M.A."/>
            <person name="David-Palma M."/>
            <person name="Shea T."/>
            <person name="Bowers K."/>
            <person name="McGinley-Smith S."/>
            <person name="Mohammad A.W."/>
            <person name="Gnirke A."/>
            <person name="Yurkov A.M."/>
            <person name="Nowrousian M."/>
            <person name="Sun S."/>
            <person name="Cuomo C.A."/>
            <person name="Heitman J."/>
        </authorList>
    </citation>
    <scope>NUCLEOTIDE SEQUENCE [LARGE SCALE GENOMIC DNA]</scope>
    <source>
        <strain evidence="1 2">7685027</strain>
    </source>
</reference>
<keyword evidence="2" id="KW-1185">Reference proteome</keyword>
<organism evidence="1 2">
    <name type="scientific">Cryptococcus decagattii</name>
    <dbReference type="NCBI Taxonomy" id="1859122"/>
    <lineage>
        <taxon>Eukaryota</taxon>
        <taxon>Fungi</taxon>
        <taxon>Dikarya</taxon>
        <taxon>Basidiomycota</taxon>
        <taxon>Agaricomycotina</taxon>
        <taxon>Tremellomycetes</taxon>
        <taxon>Tremellales</taxon>
        <taxon>Cryptococcaceae</taxon>
        <taxon>Cryptococcus</taxon>
        <taxon>Cryptococcus gattii species complex</taxon>
    </lineage>
</organism>